<proteinExistence type="predicted"/>
<name>K6GJE6_9GAMM</name>
<evidence type="ECO:0000313" key="2">
    <source>
        <dbReference type="Proteomes" id="UP000010310"/>
    </source>
</evidence>
<dbReference type="EMBL" id="AMWX01000001">
    <property type="protein sequence ID" value="EKO37080.1"/>
    <property type="molecule type" value="Genomic_DNA"/>
</dbReference>
<reference evidence="1 2" key="1">
    <citation type="submission" date="2012-09" db="EMBL/GenBank/DDBJ databases">
        <authorList>
            <person name="Dupont C.L."/>
            <person name="Rusch D.B."/>
            <person name="Lombardo M.-J."/>
            <person name="Novotny M."/>
            <person name="Yee-Greenbaum J."/>
            <person name="Laskin R."/>
        </authorList>
    </citation>
    <scope>NUCLEOTIDE SEQUENCE [LARGE SCALE GENOMIC DNA]</scope>
    <source>
        <strain evidence="1">SAR86E</strain>
    </source>
</reference>
<organism evidence="1 2">
    <name type="scientific">SAR86 cluster bacterium SAR86E</name>
    <dbReference type="NCBI Taxonomy" id="1208365"/>
    <lineage>
        <taxon>Bacteria</taxon>
        <taxon>Pseudomonadati</taxon>
        <taxon>Pseudomonadota</taxon>
        <taxon>Gammaproteobacteria</taxon>
        <taxon>SAR86 cluster</taxon>
    </lineage>
</organism>
<sequence length="41" mass="4722">MSIKENIKVVINSLAIINLLKLSVKDIPYTKYLAFDTRNIK</sequence>
<dbReference type="STRING" id="1208365.B273_0265"/>
<protein>
    <submittedName>
        <fullName evidence="1">Uncharacterized protein</fullName>
    </submittedName>
</protein>
<dbReference type="AlphaFoldDB" id="K6GJE6"/>
<comment type="caution">
    <text evidence="1">The sequence shown here is derived from an EMBL/GenBank/DDBJ whole genome shotgun (WGS) entry which is preliminary data.</text>
</comment>
<dbReference type="Proteomes" id="UP000010310">
    <property type="component" value="Unassembled WGS sequence"/>
</dbReference>
<keyword evidence="2" id="KW-1185">Reference proteome</keyword>
<gene>
    <name evidence="1" type="ORF">B273_0265</name>
</gene>
<evidence type="ECO:0000313" key="1">
    <source>
        <dbReference type="EMBL" id="EKO37080.1"/>
    </source>
</evidence>
<accession>K6GJE6</accession>